<feature type="compositionally biased region" description="Polar residues" evidence="1">
    <location>
        <begin position="1"/>
        <end position="15"/>
    </location>
</feature>
<dbReference type="InterPro" id="IPR051815">
    <property type="entry name" value="Molybdate_resp_trans_reg"/>
</dbReference>
<evidence type="ECO:0000313" key="3">
    <source>
        <dbReference type="EMBL" id="OOC10338.1"/>
    </source>
</evidence>
<dbReference type="OrthoDB" id="9800709at2"/>
<accession>A0A1V2ZYZ5</accession>
<proteinExistence type="predicted"/>
<dbReference type="Gene3D" id="1.10.10.10">
    <property type="entry name" value="Winged helix-like DNA-binding domain superfamily/Winged helix DNA-binding domain"/>
    <property type="match status" value="1"/>
</dbReference>
<dbReference type="PANTHER" id="PTHR30432">
    <property type="entry name" value="TRANSCRIPTIONAL REGULATOR MODE"/>
    <property type="match status" value="1"/>
</dbReference>
<organism evidence="3 4">
    <name type="scientific">Thioalkalivibrio halophilus</name>
    <dbReference type="NCBI Taxonomy" id="252474"/>
    <lineage>
        <taxon>Bacteria</taxon>
        <taxon>Pseudomonadati</taxon>
        <taxon>Pseudomonadota</taxon>
        <taxon>Gammaproteobacteria</taxon>
        <taxon>Chromatiales</taxon>
        <taxon>Ectothiorhodospiraceae</taxon>
        <taxon>Thioalkalivibrio</taxon>
    </lineage>
</organism>
<dbReference type="EMBL" id="MUZR01000017">
    <property type="protein sequence ID" value="OOC10338.1"/>
    <property type="molecule type" value="Genomic_DNA"/>
</dbReference>
<protein>
    <submittedName>
        <fullName evidence="3">LysR family transcriptional regulator</fullName>
    </submittedName>
</protein>
<gene>
    <name evidence="3" type="ORF">B1A74_05940</name>
</gene>
<evidence type="ECO:0000259" key="2">
    <source>
        <dbReference type="Pfam" id="PF00126"/>
    </source>
</evidence>
<dbReference type="SUPFAM" id="SSF46785">
    <property type="entry name" value="Winged helix' DNA-binding domain"/>
    <property type="match status" value="1"/>
</dbReference>
<dbReference type="InterPro" id="IPR036388">
    <property type="entry name" value="WH-like_DNA-bd_sf"/>
</dbReference>
<sequence length="133" mass="14560">MSSDPDNPDSAPNSGNRHDPTPRLRILLGEVTALGPGKARLLEAIRSAGSISAAARDMGMSYRRAWNLVETMNRSFREPLVDTARGGSRGGGARVTPLGEDVLARYRRMEERAAEAIRDELDAMRPLLRDDSE</sequence>
<feature type="region of interest" description="Disordered" evidence="1">
    <location>
        <begin position="1"/>
        <end position="23"/>
    </location>
</feature>
<dbReference type="Pfam" id="PF00126">
    <property type="entry name" value="HTH_1"/>
    <property type="match status" value="1"/>
</dbReference>
<keyword evidence="4" id="KW-1185">Reference proteome</keyword>
<feature type="domain" description="HTH lysR-type" evidence="2">
    <location>
        <begin position="40"/>
        <end position="100"/>
    </location>
</feature>
<name>A0A1V2ZYZ5_9GAMM</name>
<reference evidence="3 4" key="1">
    <citation type="submission" date="2017-02" db="EMBL/GenBank/DDBJ databases">
        <title>Genomic diversity within the haloalkaliphilic genus Thioalkalivibrio.</title>
        <authorList>
            <person name="Ahn A.-C."/>
            <person name="Meier-Kolthoff J."/>
            <person name="Overmars L."/>
            <person name="Richter M."/>
            <person name="Woyke T."/>
            <person name="Sorokin D.Y."/>
            <person name="Muyzer G."/>
        </authorList>
    </citation>
    <scope>NUCLEOTIDE SEQUENCE [LARGE SCALE GENOMIC DNA]</scope>
    <source>
        <strain evidence="3 4">HL17</strain>
    </source>
</reference>
<dbReference type="InterPro" id="IPR036390">
    <property type="entry name" value="WH_DNA-bd_sf"/>
</dbReference>
<dbReference type="AlphaFoldDB" id="A0A1V2ZYZ5"/>
<comment type="caution">
    <text evidence="3">The sequence shown here is derived from an EMBL/GenBank/DDBJ whole genome shotgun (WGS) entry which is preliminary data.</text>
</comment>
<evidence type="ECO:0000256" key="1">
    <source>
        <dbReference type="SAM" id="MobiDB-lite"/>
    </source>
</evidence>
<dbReference type="GO" id="GO:0003700">
    <property type="term" value="F:DNA-binding transcription factor activity"/>
    <property type="evidence" value="ECO:0007669"/>
    <property type="project" value="InterPro"/>
</dbReference>
<dbReference type="PANTHER" id="PTHR30432:SF1">
    <property type="entry name" value="DNA-BINDING TRANSCRIPTIONAL DUAL REGULATOR MODE"/>
    <property type="match status" value="1"/>
</dbReference>
<dbReference type="InterPro" id="IPR000847">
    <property type="entry name" value="LysR_HTH_N"/>
</dbReference>
<dbReference type="STRING" id="252474.B1A74_05940"/>
<evidence type="ECO:0000313" key="4">
    <source>
        <dbReference type="Proteomes" id="UP000189177"/>
    </source>
</evidence>
<dbReference type="Proteomes" id="UP000189177">
    <property type="component" value="Unassembled WGS sequence"/>
</dbReference>
<dbReference type="RefSeq" id="WP_077244069.1">
    <property type="nucleotide sequence ID" value="NZ_MUZR01000017.1"/>
</dbReference>